<feature type="transmembrane region" description="Helical" evidence="9">
    <location>
        <begin position="273"/>
        <end position="298"/>
    </location>
</feature>
<gene>
    <name evidence="10" type="ORF">BJP34_33210</name>
</gene>
<name>A0A1D8U1E8_9CYAN</name>
<dbReference type="PANTHER" id="PTHR10283:SF82">
    <property type="entry name" value="SOLUTE CARRIER FAMILY 13 MEMBER 2"/>
    <property type="match status" value="1"/>
</dbReference>
<dbReference type="InterPro" id="IPR001898">
    <property type="entry name" value="SLC13A/DASS"/>
</dbReference>
<evidence type="ECO:0000256" key="2">
    <source>
        <dbReference type="ARBA" id="ARBA00006772"/>
    </source>
</evidence>
<accession>A0A1D8U1E8</accession>
<comment type="similarity">
    <text evidence="2">Belongs to the SLC13A/DASS transporter (TC 2.A.47) family. NADC subfamily.</text>
</comment>
<feature type="transmembrane region" description="Helical" evidence="9">
    <location>
        <begin position="79"/>
        <end position="98"/>
    </location>
</feature>
<dbReference type="GO" id="GO:0005886">
    <property type="term" value="C:plasma membrane"/>
    <property type="evidence" value="ECO:0007669"/>
    <property type="project" value="TreeGrafter"/>
</dbReference>
<organism evidence="10 11">
    <name type="scientific">Moorena producens PAL-8-15-08-1</name>
    <dbReference type="NCBI Taxonomy" id="1458985"/>
    <lineage>
        <taxon>Bacteria</taxon>
        <taxon>Bacillati</taxon>
        <taxon>Cyanobacteriota</taxon>
        <taxon>Cyanophyceae</taxon>
        <taxon>Coleofasciculales</taxon>
        <taxon>Coleofasciculaceae</taxon>
        <taxon>Moorena</taxon>
    </lineage>
</organism>
<comment type="subcellular location">
    <subcellularLocation>
        <location evidence="1">Membrane</location>
        <topology evidence="1">Multi-pass membrane protein</topology>
    </subcellularLocation>
</comment>
<evidence type="ECO:0000256" key="6">
    <source>
        <dbReference type="ARBA" id="ARBA00022989"/>
    </source>
</evidence>
<dbReference type="STRING" id="1458985.BJP34_33210"/>
<reference evidence="11" key="1">
    <citation type="submission" date="2016-10" db="EMBL/GenBank/DDBJ databases">
        <title>Comparative genomics uncovers the prolific and rare metabolic potential of the cyanobacterial genus Moorea.</title>
        <authorList>
            <person name="Leao T."/>
            <person name="Castelao G."/>
            <person name="Korobeynikov A."/>
            <person name="Monroe E.A."/>
            <person name="Podell S."/>
            <person name="Glukhov E."/>
            <person name="Allen E."/>
            <person name="Gerwick W.H."/>
            <person name="Gerwick L."/>
        </authorList>
    </citation>
    <scope>NUCLEOTIDE SEQUENCE [LARGE SCALE GENOMIC DNA]</scope>
    <source>
        <strain evidence="11">PAL-8-15-08-1</strain>
    </source>
</reference>
<dbReference type="AlphaFoldDB" id="A0A1D8U1E8"/>
<dbReference type="EMBL" id="CP017599">
    <property type="protein sequence ID" value="AOX03643.1"/>
    <property type="molecule type" value="Genomic_DNA"/>
</dbReference>
<evidence type="ECO:0000256" key="4">
    <source>
        <dbReference type="ARBA" id="ARBA00022448"/>
    </source>
</evidence>
<feature type="transmembrane region" description="Helical" evidence="9">
    <location>
        <begin position="381"/>
        <end position="402"/>
    </location>
</feature>
<feature type="transmembrane region" description="Helical" evidence="9">
    <location>
        <begin position="215"/>
        <end position="237"/>
    </location>
</feature>
<keyword evidence="4" id="KW-0813">Transport</keyword>
<keyword evidence="7 9" id="KW-0472">Membrane</keyword>
<evidence type="ECO:0000256" key="3">
    <source>
        <dbReference type="ARBA" id="ARBA00020150"/>
    </source>
</evidence>
<dbReference type="KEGG" id="mpro:BJP34_33210"/>
<feature type="transmembrane region" description="Helical" evidence="9">
    <location>
        <begin position="432"/>
        <end position="452"/>
    </location>
</feature>
<dbReference type="OrthoDB" id="9766267at2"/>
<evidence type="ECO:0000256" key="5">
    <source>
        <dbReference type="ARBA" id="ARBA00022692"/>
    </source>
</evidence>
<keyword evidence="6 9" id="KW-1133">Transmembrane helix</keyword>
<dbReference type="Pfam" id="PF00939">
    <property type="entry name" value="Na_sulph_symp"/>
    <property type="match status" value="1"/>
</dbReference>
<evidence type="ECO:0000256" key="1">
    <source>
        <dbReference type="ARBA" id="ARBA00004141"/>
    </source>
</evidence>
<dbReference type="RefSeq" id="WP_070396014.1">
    <property type="nucleotide sequence ID" value="NZ_CP017599.1"/>
</dbReference>
<keyword evidence="5 9" id="KW-0812">Transmembrane</keyword>
<dbReference type="NCBIfam" id="TIGR00785">
    <property type="entry name" value="dass"/>
    <property type="match status" value="1"/>
</dbReference>
<evidence type="ECO:0000313" key="11">
    <source>
        <dbReference type="Proteomes" id="UP000177870"/>
    </source>
</evidence>
<feature type="transmembrane region" description="Helical" evidence="9">
    <location>
        <begin position="473"/>
        <end position="495"/>
    </location>
</feature>
<feature type="transmembrane region" description="Helical" evidence="9">
    <location>
        <begin position="409"/>
        <end position="426"/>
    </location>
</feature>
<feature type="transmembrane region" description="Helical" evidence="9">
    <location>
        <begin position="350"/>
        <end position="375"/>
    </location>
</feature>
<dbReference type="InterPro" id="IPR031312">
    <property type="entry name" value="Na/sul_symport_CS"/>
</dbReference>
<dbReference type="PROSITE" id="PS01271">
    <property type="entry name" value="NA_SULFATE"/>
    <property type="match status" value="1"/>
</dbReference>
<proteinExistence type="inferred from homology"/>
<feature type="transmembrane region" description="Helical" evidence="9">
    <location>
        <begin position="310"/>
        <end position="329"/>
    </location>
</feature>
<dbReference type="Proteomes" id="UP000177870">
    <property type="component" value="Chromosome"/>
</dbReference>
<evidence type="ECO:0000256" key="7">
    <source>
        <dbReference type="ARBA" id="ARBA00023136"/>
    </source>
</evidence>
<feature type="transmembrane region" description="Helical" evidence="9">
    <location>
        <begin position="54"/>
        <end position="73"/>
    </location>
</feature>
<dbReference type="PANTHER" id="PTHR10283">
    <property type="entry name" value="SOLUTE CARRIER FAMILY 13 MEMBER"/>
    <property type="match status" value="1"/>
</dbReference>
<evidence type="ECO:0000256" key="9">
    <source>
        <dbReference type="SAM" id="Phobius"/>
    </source>
</evidence>
<dbReference type="CDD" id="cd01115">
    <property type="entry name" value="SLC13_permease"/>
    <property type="match status" value="1"/>
</dbReference>
<dbReference type="GO" id="GO:0015141">
    <property type="term" value="F:succinate transmembrane transporter activity"/>
    <property type="evidence" value="ECO:0007669"/>
    <property type="project" value="UniProtKB-ARBA"/>
</dbReference>
<protein>
    <recommendedName>
        <fullName evidence="3">Sodium-dependent dicarboxylate transporter SdcS</fullName>
    </recommendedName>
    <alternativeName>
        <fullName evidence="8">Na(+)/dicarboxylate symporter</fullName>
    </alternativeName>
</protein>
<evidence type="ECO:0000313" key="10">
    <source>
        <dbReference type="EMBL" id="AOX03643.1"/>
    </source>
</evidence>
<sequence>MKKSFYLGVSLFTLCWLLSFFPALLPENLPPTAVRMLGATLLMAVFWIAETIPIAATSIIPLGLFPFLGILSAEEVASAYASDVILLFMTVFFIAKAVEKYNLHQRIAFHIISIVGTKPTRLILGFMLTTAVLSMWISNTAITLMMLPIAISIIEQTGLANPNIDVGKTLGTSLMLGIAYSANIGGIGTPIGTPTNLIFLAQFQENFPDNTPITFYQWIIVGVPAVLIFILLTWIYLTKITLKLDKNSLSSDYFNIPDKEVQKLGKMSQGEKYVAILFGLTAFLWIFRADITIGSFTLTGWATYLGVANFVHDSSVAALIAVIMFILPVKTEMGEPINLLDWETAVKIPWGILLLFGGGIAISKGFAASGLSQFLGDNLQIGLQGLSRILMVGCICVFMTFLTEVTSNIATTALIMPILATAASIINVSPALLMWPAAISASFAFMLPVATAPNAIVYSQEYFPISTMAKVGLVLNIVGVILVSLLMNFVAIPMLG</sequence>
<evidence type="ECO:0000256" key="8">
    <source>
        <dbReference type="ARBA" id="ARBA00031174"/>
    </source>
</evidence>